<dbReference type="PROSITE" id="PS51029">
    <property type="entry name" value="MADF"/>
    <property type="match status" value="1"/>
</dbReference>
<evidence type="ECO:0000256" key="1">
    <source>
        <dbReference type="SAM" id="MobiDB-lite"/>
    </source>
</evidence>
<feature type="domain" description="MADF" evidence="2">
    <location>
        <begin position="10"/>
        <end position="99"/>
    </location>
</feature>
<name>A0AA39KG37_MICHY</name>
<gene>
    <name evidence="3" type="ORF">PV327_009910</name>
</gene>
<keyword evidence="4" id="KW-1185">Reference proteome</keyword>
<reference evidence="3" key="1">
    <citation type="journal article" date="2023" name="bioRxiv">
        <title>Scaffold-level genome assemblies of two parasitoid biocontrol wasps reveal the parthenogenesis mechanism and an associated novel virus.</title>
        <authorList>
            <person name="Inwood S."/>
            <person name="Skelly J."/>
            <person name="Guhlin J."/>
            <person name="Harrop T."/>
            <person name="Goldson S."/>
            <person name="Dearden P."/>
        </authorList>
    </citation>
    <scope>NUCLEOTIDE SEQUENCE</scope>
    <source>
        <strain evidence="3">Lincoln</strain>
        <tissue evidence="3">Whole body</tissue>
    </source>
</reference>
<sequence length="250" mass="29790">MEWCNSVAINLINLYRERECLWNPADDDYKSKFKKTEAWNEISQIMECEVIEVKKKMESLLSSFRRERQKQTEISRVDEVFESTWFAFKHMTFLMDKFTPRKPKNIEEFFPKSNNEDQEEDSIMDNEQVDDDTQDKDKQEIEEVSEQVPEKKTNFKSFKRDSYVTNSKIDKAYAILKDTVAMRNIRDDSMIYGEHVASKHRKYSAHTRSVIEHLIGDILFNADMGHYESHVFSLPSGSPKRKFRNKRRLN</sequence>
<organism evidence="3 4">
    <name type="scientific">Microctonus hyperodae</name>
    <name type="common">Parasitoid wasp</name>
    <dbReference type="NCBI Taxonomy" id="165561"/>
    <lineage>
        <taxon>Eukaryota</taxon>
        <taxon>Metazoa</taxon>
        <taxon>Ecdysozoa</taxon>
        <taxon>Arthropoda</taxon>
        <taxon>Hexapoda</taxon>
        <taxon>Insecta</taxon>
        <taxon>Pterygota</taxon>
        <taxon>Neoptera</taxon>
        <taxon>Endopterygota</taxon>
        <taxon>Hymenoptera</taxon>
        <taxon>Apocrita</taxon>
        <taxon>Ichneumonoidea</taxon>
        <taxon>Braconidae</taxon>
        <taxon>Euphorinae</taxon>
        <taxon>Microctonus</taxon>
    </lineage>
</organism>
<dbReference type="SMART" id="SM00595">
    <property type="entry name" value="MADF"/>
    <property type="match status" value="1"/>
</dbReference>
<dbReference type="AlphaFoldDB" id="A0AA39KG37"/>
<feature type="compositionally biased region" description="Acidic residues" evidence="1">
    <location>
        <begin position="116"/>
        <end position="134"/>
    </location>
</feature>
<dbReference type="Pfam" id="PF10545">
    <property type="entry name" value="MADF_DNA_bdg"/>
    <property type="match status" value="1"/>
</dbReference>
<evidence type="ECO:0000313" key="3">
    <source>
        <dbReference type="EMBL" id="KAK0161440.1"/>
    </source>
</evidence>
<dbReference type="EMBL" id="JAQQBR010001835">
    <property type="protein sequence ID" value="KAK0161440.1"/>
    <property type="molecule type" value="Genomic_DNA"/>
</dbReference>
<evidence type="ECO:0000313" key="4">
    <source>
        <dbReference type="Proteomes" id="UP001168972"/>
    </source>
</evidence>
<feature type="region of interest" description="Disordered" evidence="1">
    <location>
        <begin position="106"/>
        <end position="150"/>
    </location>
</feature>
<dbReference type="Proteomes" id="UP001168972">
    <property type="component" value="Unassembled WGS sequence"/>
</dbReference>
<evidence type="ECO:0000259" key="2">
    <source>
        <dbReference type="PROSITE" id="PS51029"/>
    </source>
</evidence>
<accession>A0AA39KG37</accession>
<dbReference type="PANTHER" id="PTHR21505:SF15">
    <property type="entry name" value="RE18252P"/>
    <property type="match status" value="1"/>
</dbReference>
<proteinExistence type="predicted"/>
<reference evidence="3" key="2">
    <citation type="submission" date="2023-03" db="EMBL/GenBank/DDBJ databases">
        <authorList>
            <person name="Inwood S.N."/>
            <person name="Skelly J.G."/>
            <person name="Guhlin J."/>
            <person name="Harrop T.W.R."/>
            <person name="Goldson S.G."/>
            <person name="Dearden P.K."/>
        </authorList>
    </citation>
    <scope>NUCLEOTIDE SEQUENCE</scope>
    <source>
        <strain evidence="3">Lincoln</strain>
        <tissue evidence="3">Whole body</tissue>
    </source>
</reference>
<protein>
    <recommendedName>
        <fullName evidence="2">MADF domain-containing protein</fullName>
    </recommendedName>
</protein>
<comment type="caution">
    <text evidence="3">The sequence shown here is derived from an EMBL/GenBank/DDBJ whole genome shotgun (WGS) entry which is preliminary data.</text>
</comment>
<dbReference type="InterPro" id="IPR006578">
    <property type="entry name" value="MADF-dom"/>
</dbReference>
<dbReference type="PANTHER" id="PTHR21505">
    <property type="entry name" value="MADF DOMAIN-CONTAINING PROTEIN-RELATED"/>
    <property type="match status" value="1"/>
</dbReference>